<dbReference type="AlphaFoldDB" id="A0A9P6MER4"/>
<evidence type="ECO:0000313" key="2">
    <source>
        <dbReference type="Proteomes" id="UP000749646"/>
    </source>
</evidence>
<dbReference type="EMBL" id="JAAAHW010001333">
    <property type="protein sequence ID" value="KAF9995542.1"/>
    <property type="molecule type" value="Genomic_DNA"/>
</dbReference>
<organism evidence="1 2">
    <name type="scientific">Modicella reniformis</name>
    <dbReference type="NCBI Taxonomy" id="1440133"/>
    <lineage>
        <taxon>Eukaryota</taxon>
        <taxon>Fungi</taxon>
        <taxon>Fungi incertae sedis</taxon>
        <taxon>Mucoromycota</taxon>
        <taxon>Mortierellomycotina</taxon>
        <taxon>Mortierellomycetes</taxon>
        <taxon>Mortierellales</taxon>
        <taxon>Mortierellaceae</taxon>
        <taxon>Modicella</taxon>
    </lineage>
</organism>
<feature type="non-terminal residue" evidence="1">
    <location>
        <position position="1"/>
    </location>
</feature>
<sequence length="80" mass="8782">MGTAKTKDQDVALVLCHDAETSLSQAKATTNKFPNRLNDAENQDLRDGVVSAYIDLGKFLEVHGYREEAQAICKKAGKWG</sequence>
<evidence type="ECO:0000313" key="1">
    <source>
        <dbReference type="EMBL" id="KAF9995542.1"/>
    </source>
</evidence>
<dbReference type="OrthoDB" id="2445729at2759"/>
<keyword evidence="2" id="KW-1185">Reference proteome</keyword>
<gene>
    <name evidence="1" type="ORF">BGZ65_008819</name>
</gene>
<proteinExistence type="predicted"/>
<comment type="caution">
    <text evidence="1">The sequence shown here is derived from an EMBL/GenBank/DDBJ whole genome shotgun (WGS) entry which is preliminary data.</text>
</comment>
<name>A0A9P6MER4_9FUNG</name>
<dbReference type="Proteomes" id="UP000749646">
    <property type="component" value="Unassembled WGS sequence"/>
</dbReference>
<reference evidence="1" key="1">
    <citation type="journal article" date="2020" name="Fungal Divers.">
        <title>Resolving the Mortierellaceae phylogeny through synthesis of multi-gene phylogenetics and phylogenomics.</title>
        <authorList>
            <person name="Vandepol N."/>
            <person name="Liber J."/>
            <person name="Desiro A."/>
            <person name="Na H."/>
            <person name="Kennedy M."/>
            <person name="Barry K."/>
            <person name="Grigoriev I.V."/>
            <person name="Miller A.N."/>
            <person name="O'Donnell K."/>
            <person name="Stajich J.E."/>
            <person name="Bonito G."/>
        </authorList>
    </citation>
    <scope>NUCLEOTIDE SEQUENCE</scope>
    <source>
        <strain evidence="1">MES-2147</strain>
    </source>
</reference>
<protein>
    <submittedName>
        <fullName evidence="1">Uncharacterized protein</fullName>
    </submittedName>
</protein>
<accession>A0A9P6MER4</accession>